<evidence type="ECO:0000313" key="3">
    <source>
        <dbReference type="Proteomes" id="UP000838763"/>
    </source>
</evidence>
<organism evidence="2 3">
    <name type="scientific">Parascedosporium putredinis</name>
    <dbReference type="NCBI Taxonomy" id="1442378"/>
    <lineage>
        <taxon>Eukaryota</taxon>
        <taxon>Fungi</taxon>
        <taxon>Dikarya</taxon>
        <taxon>Ascomycota</taxon>
        <taxon>Pezizomycotina</taxon>
        <taxon>Sordariomycetes</taxon>
        <taxon>Hypocreomycetidae</taxon>
        <taxon>Microascales</taxon>
        <taxon>Microascaceae</taxon>
        <taxon>Parascedosporium</taxon>
    </lineage>
</organism>
<reference evidence="2" key="1">
    <citation type="submission" date="2022-11" db="EMBL/GenBank/DDBJ databases">
        <authorList>
            <person name="Scott C."/>
            <person name="Bruce N."/>
        </authorList>
    </citation>
    <scope>NUCLEOTIDE SEQUENCE</scope>
</reference>
<name>A0A9P1GXT8_9PEZI</name>
<comment type="caution">
    <text evidence="2">The sequence shown here is derived from an EMBL/GenBank/DDBJ whole genome shotgun (WGS) entry which is preliminary data.</text>
</comment>
<feature type="compositionally biased region" description="Polar residues" evidence="1">
    <location>
        <begin position="140"/>
        <end position="149"/>
    </location>
</feature>
<keyword evidence="3" id="KW-1185">Reference proteome</keyword>
<dbReference type="Proteomes" id="UP000838763">
    <property type="component" value="Unassembled WGS sequence"/>
</dbReference>
<sequence>MDPASALGVAAASVQLSGVAAIAVLRGIGILKTFKETPANLAELLIDVERSILSTLNLRNQLMNPASNLRQRLPSGQHQALHDALDETYEATLGLQEIIEPLLADSSITSLHLQADLVGLSQTTSQAFLSLQSELALRTANPSASNDSVNKVDESPSTIDELGSLSSGLDGTPDTPPNAPTDLGPVRHKSMAHAKSRTNSRTSSQVQSQLTFREMVTLRDGVLPVITGREPSMSGAAQNIAERLSDTDKRDMVVFLIDELIRTPRTLHEICDEIIPRHESLVAADESGQTLLVEILVLIGLFAPIYGHLVEEFDALLLIAQESGLETDSPSHAGNRRYICNSIRETLVGYSPIGNIIGWTVTNMAHDYVRFFSRQLQNYSFFARVLTFCPPEGQPEATPFSSLKITATPPTRLSIATMLLHDTWLSKHFSREISLDSPNWSTGAFSSLFVNVLELAIGWKEGLLILATRWTYTLTPAIELAVKKKDVESLDILCNKFNAPLFSDDDEFRSYILSLLSYEEACILLVKALKRRRDALAGLARRYLSSYDLSQLGIKDGRTLDVTARPVFDLLSKRAIPLDPWLFPGPKSSIYYTLSAVWTLGNMSGCFGMTFALDELFTSNFRDFDYPNDSSSPYWLWVDEEENVRLRDEDEELAEQLEWWWSKVGQILPDDSSKVCDDGMAFLDVIQHHFQVKIVDLPEQFNSGDTVVDSSLHNEANTLADGGTGPGTERPRNSLSESKGVFVPQKRPDDIIPDLTIPERRQRGNTWAGGLNLQHASALVDCAPF</sequence>
<feature type="region of interest" description="Disordered" evidence="1">
    <location>
        <begin position="716"/>
        <end position="749"/>
    </location>
</feature>
<protein>
    <submittedName>
        <fullName evidence="2">Uncharacterized protein</fullName>
    </submittedName>
</protein>
<dbReference type="OrthoDB" id="5242853at2759"/>
<accession>A0A9P1GXT8</accession>
<feature type="region of interest" description="Disordered" evidence="1">
    <location>
        <begin position="140"/>
        <end position="207"/>
    </location>
</feature>
<evidence type="ECO:0000256" key="1">
    <source>
        <dbReference type="SAM" id="MobiDB-lite"/>
    </source>
</evidence>
<dbReference type="AlphaFoldDB" id="A0A9P1GXT8"/>
<evidence type="ECO:0000313" key="2">
    <source>
        <dbReference type="EMBL" id="CAI4212300.1"/>
    </source>
</evidence>
<gene>
    <name evidence="2" type="ORF">PPNO1_LOCUS2067</name>
</gene>
<proteinExistence type="predicted"/>
<dbReference type="EMBL" id="CALLCH030000004">
    <property type="protein sequence ID" value="CAI4212300.1"/>
    <property type="molecule type" value="Genomic_DNA"/>
</dbReference>
<feature type="compositionally biased region" description="Basic residues" evidence="1">
    <location>
        <begin position="186"/>
        <end position="198"/>
    </location>
</feature>